<feature type="transmembrane region" description="Helical" evidence="2">
    <location>
        <begin position="246"/>
        <end position="268"/>
    </location>
</feature>
<evidence type="ECO:0000313" key="3">
    <source>
        <dbReference type="EMBL" id="GGN92251.1"/>
    </source>
</evidence>
<feature type="transmembrane region" description="Helical" evidence="2">
    <location>
        <begin position="274"/>
        <end position="295"/>
    </location>
</feature>
<dbReference type="Proteomes" id="UP000605784">
    <property type="component" value="Unassembled WGS sequence"/>
</dbReference>
<dbReference type="AlphaFoldDB" id="A0A830GMW0"/>
<keyword evidence="2" id="KW-1133">Transmembrane helix</keyword>
<comment type="caution">
    <text evidence="3">The sequence shown here is derived from an EMBL/GenBank/DDBJ whole genome shotgun (WGS) entry which is preliminary data.</text>
</comment>
<reference evidence="3" key="2">
    <citation type="submission" date="2020-09" db="EMBL/GenBank/DDBJ databases">
        <authorList>
            <person name="Sun Q."/>
            <person name="Ohkuma M."/>
        </authorList>
    </citation>
    <scope>NUCLEOTIDE SEQUENCE</scope>
    <source>
        <strain evidence="3">JCM 17820</strain>
    </source>
</reference>
<feature type="transmembrane region" description="Helical" evidence="2">
    <location>
        <begin position="211"/>
        <end position="234"/>
    </location>
</feature>
<name>A0A830GMW0_9EURY</name>
<dbReference type="RefSeq" id="WP_188996304.1">
    <property type="nucleotide sequence ID" value="NZ_BMOU01000002.1"/>
</dbReference>
<accession>A0A830GMW0</accession>
<protein>
    <submittedName>
        <fullName evidence="3">Uncharacterized protein</fullName>
    </submittedName>
</protein>
<keyword evidence="2" id="KW-0812">Transmembrane</keyword>
<sequence>MSRASIVLVGLVSLLVAAPVVGVVGLADAQQTAGNATSNASADSELTLDDLTETGPRQANSPPSVRMGEDQFYWAVYWPANNPFANVGATDGGEYLPPGHTVGRNAVYLRTWTYEDQQETVHVAYWEKGQKVVQEGNTSTTVPVARNVTHVTHNVTFERGRPTVKIPLRQHDEEVRVTMWIEGKEYARWANFGHKSIATTQSVDINSAGDYIASVIVDFLLIIVAGGFAVGLVCKRALDRAGRGPGYGYFPWILTLSIGTGLGGLLFYESLANLVVNAQYIVSLYVVGLFGIILLETYTSGVSTAGFVRPTLEHAESPTGDDAFDMVDAEVREETIVRKPDGTVAVVTQGVFPFLARVFGKSAELKNVEQLRTRVPVDGKWDEMFLVDPESPELLFYEKEGWTLDWPPFDRVHAGEWLAIGGAVSLAAASVYTGVASALAVTAVTGGGLLVWLATPTDGKAAVRPAPVHLRTAFGTMVQYAEDVDDAKRFEELKQQLDGERISKQRDVDREVADHDRTLVEGMLDPEEKVPAAVEESESDDEVTDRQRDGILGNGEVADDD</sequence>
<organism evidence="3 4">
    <name type="scientific">Haloarcula pellucida</name>
    <dbReference type="NCBI Taxonomy" id="1427151"/>
    <lineage>
        <taxon>Archaea</taxon>
        <taxon>Methanobacteriati</taxon>
        <taxon>Methanobacteriota</taxon>
        <taxon>Stenosarchaea group</taxon>
        <taxon>Halobacteria</taxon>
        <taxon>Halobacteriales</taxon>
        <taxon>Haloarculaceae</taxon>
        <taxon>Haloarcula</taxon>
    </lineage>
</organism>
<proteinExistence type="predicted"/>
<feature type="compositionally biased region" description="Basic and acidic residues" evidence="1">
    <location>
        <begin position="505"/>
        <end position="519"/>
    </location>
</feature>
<evidence type="ECO:0000313" key="4">
    <source>
        <dbReference type="Proteomes" id="UP000605784"/>
    </source>
</evidence>
<feature type="region of interest" description="Disordered" evidence="1">
    <location>
        <begin position="505"/>
        <end position="561"/>
    </location>
</feature>
<evidence type="ECO:0000256" key="1">
    <source>
        <dbReference type="SAM" id="MobiDB-lite"/>
    </source>
</evidence>
<dbReference type="EMBL" id="BMOU01000002">
    <property type="protein sequence ID" value="GGN92251.1"/>
    <property type="molecule type" value="Genomic_DNA"/>
</dbReference>
<evidence type="ECO:0000256" key="2">
    <source>
        <dbReference type="SAM" id="Phobius"/>
    </source>
</evidence>
<keyword evidence="2" id="KW-0472">Membrane</keyword>
<keyword evidence="4" id="KW-1185">Reference proteome</keyword>
<reference evidence="3" key="1">
    <citation type="journal article" date="2014" name="Int. J. Syst. Evol. Microbiol.">
        <title>Complete genome sequence of Corynebacterium casei LMG S-19264T (=DSM 44701T), isolated from a smear-ripened cheese.</title>
        <authorList>
            <consortium name="US DOE Joint Genome Institute (JGI-PGF)"/>
            <person name="Walter F."/>
            <person name="Albersmeier A."/>
            <person name="Kalinowski J."/>
            <person name="Ruckert C."/>
        </authorList>
    </citation>
    <scope>NUCLEOTIDE SEQUENCE</scope>
    <source>
        <strain evidence="3">JCM 17820</strain>
    </source>
</reference>
<gene>
    <name evidence="3" type="ORF">GCM10009030_16280</name>
</gene>